<dbReference type="OrthoDB" id="7701498at2759"/>
<accession>A0A6H5I3K4</accession>
<dbReference type="PANTHER" id="PTHR23010:SF1">
    <property type="entry name" value="MIDNOLIN"/>
    <property type="match status" value="1"/>
</dbReference>
<gene>
    <name evidence="4" type="ORF">TBRA_LOCUS1358</name>
</gene>
<evidence type="ECO:0000256" key="2">
    <source>
        <dbReference type="ARBA" id="ARBA00023242"/>
    </source>
</evidence>
<evidence type="ECO:0008006" key="6">
    <source>
        <dbReference type="Google" id="ProtNLM"/>
    </source>
</evidence>
<name>A0A6H5I3K4_9HYME</name>
<keyword evidence="2" id="KW-0539">Nucleus</keyword>
<dbReference type="EMBL" id="CADCXV010000302">
    <property type="protein sequence ID" value="CAB0029317.1"/>
    <property type="molecule type" value="Genomic_DNA"/>
</dbReference>
<feature type="compositionally biased region" description="Low complexity" evidence="3">
    <location>
        <begin position="72"/>
        <end position="101"/>
    </location>
</feature>
<dbReference type="GO" id="GO:0005634">
    <property type="term" value="C:nucleus"/>
    <property type="evidence" value="ECO:0007669"/>
    <property type="project" value="UniProtKB-SubCell"/>
</dbReference>
<feature type="region of interest" description="Disordered" evidence="3">
    <location>
        <begin position="1"/>
        <end position="101"/>
    </location>
</feature>
<feature type="region of interest" description="Disordered" evidence="3">
    <location>
        <begin position="795"/>
        <end position="824"/>
    </location>
</feature>
<evidence type="ECO:0000256" key="1">
    <source>
        <dbReference type="ARBA" id="ARBA00004123"/>
    </source>
</evidence>
<evidence type="ECO:0000256" key="3">
    <source>
        <dbReference type="SAM" id="MobiDB-lite"/>
    </source>
</evidence>
<keyword evidence="5" id="KW-1185">Reference proteome</keyword>
<dbReference type="AlphaFoldDB" id="A0A6H5I3K4"/>
<dbReference type="SUPFAM" id="SSF54236">
    <property type="entry name" value="Ubiquitin-like"/>
    <property type="match status" value="1"/>
</dbReference>
<proteinExistence type="predicted"/>
<dbReference type="Proteomes" id="UP000479190">
    <property type="component" value="Unassembled WGS sequence"/>
</dbReference>
<dbReference type="InterPro" id="IPR029071">
    <property type="entry name" value="Ubiquitin-like_domsf"/>
</dbReference>
<feature type="compositionally biased region" description="Low complexity" evidence="3">
    <location>
        <begin position="17"/>
        <end position="62"/>
    </location>
</feature>
<feature type="non-terminal residue" evidence="4">
    <location>
        <position position="885"/>
    </location>
</feature>
<organism evidence="4 5">
    <name type="scientific">Trichogramma brassicae</name>
    <dbReference type="NCBI Taxonomy" id="86971"/>
    <lineage>
        <taxon>Eukaryota</taxon>
        <taxon>Metazoa</taxon>
        <taxon>Ecdysozoa</taxon>
        <taxon>Arthropoda</taxon>
        <taxon>Hexapoda</taxon>
        <taxon>Insecta</taxon>
        <taxon>Pterygota</taxon>
        <taxon>Neoptera</taxon>
        <taxon>Endopterygota</taxon>
        <taxon>Hymenoptera</taxon>
        <taxon>Apocrita</taxon>
        <taxon>Proctotrupomorpha</taxon>
        <taxon>Chalcidoidea</taxon>
        <taxon>Trichogrammatidae</taxon>
        <taxon>Trichogramma</taxon>
    </lineage>
</organism>
<sequence>MSEGNPRAPEGGVRGETTTSSTTATGNSSSSSGAGSSSSSSSSSSSASSGNSNNTTATTSRGVVGGVGGVGSATTAATSSSASTKSGGVASSSSSGSIGHIGASSSSHAGCGCLLATAARSSLNAVTAAAAATPSSSSSGSGSVMPTDPNITISITPTTGGQFDLVVDKRESIESLKKIISKKLKVAKERICLLHREREDVVRLLPKISTCSPTIFSKIRSHSVWPSWEHTCSTCDCSTPIDCSTSALRLYSAHVHCRYLLLSLPRRFSHYQDFVCFAREMYTERRYICTNALLLHIDNARARNIIAELMSSSRSEYCSRRYCRCAPSSRAPAIGSICAKAILRSSWTLLAAASRSKPQNEYNKKKGVSLVIRPSAAQRTEHQRGLFRHRLAAHTHFANRRNNYARTTRGKVRRRAAIYVAHCTARIPKSWDLHLIRRAATSRKADTHAECECRGIRRIRSHSVWPSWEHTCSTCDCSTPIDCSTSALRLYSAHVHCRYLLLSLPRRFSHYQDFVCFAREMYTERRYICTNALLLHIDNARARNIIAELMSSSRSEYCSRRYCRCAPSSRAPAIGSICAKAILRSSWTLLAAASRSKPQNEYNKKKGVSLVIRPSAAQRTEHQRGLFRHRLAAHTHFANRRNNYARTTRGKVRRRAAIYVAHCTARIQTPAKIHVLMCASRLLTTHTCSTAERVSCSRTIYEYPSKGKKARRTRVNRCSLNVFLSSFENCTQRRLRRQEKEQQQQHCGDSRVSLLRGGGSRGSRRAQSNLPFLRHVCPLYNAFQNICRTRVEVKKKSKNKSGEHRMTAPLTTSQSQSQSGVGGGGGAGIPRLMYYMYRTRICNSGAALRQNVTKIIKWKRSIGALRAARTRTSKRTSIHSVCTAG</sequence>
<evidence type="ECO:0000313" key="4">
    <source>
        <dbReference type="EMBL" id="CAB0029317.1"/>
    </source>
</evidence>
<protein>
    <recommendedName>
        <fullName evidence="6">Ubiquitin-like domain-containing protein</fullName>
    </recommendedName>
</protein>
<evidence type="ECO:0000313" key="5">
    <source>
        <dbReference type="Proteomes" id="UP000479190"/>
    </source>
</evidence>
<dbReference type="PANTHER" id="PTHR23010">
    <property type="entry name" value="MIDNOLIN"/>
    <property type="match status" value="1"/>
</dbReference>
<reference evidence="4 5" key="1">
    <citation type="submission" date="2020-02" db="EMBL/GenBank/DDBJ databases">
        <authorList>
            <person name="Ferguson B K."/>
        </authorList>
    </citation>
    <scope>NUCLEOTIDE SEQUENCE [LARGE SCALE GENOMIC DNA]</scope>
</reference>
<comment type="subcellular location">
    <subcellularLocation>
        <location evidence="1">Nucleus</location>
    </subcellularLocation>
</comment>
<feature type="compositionally biased region" description="Basic and acidic residues" evidence="3">
    <location>
        <begin position="795"/>
        <end position="806"/>
    </location>
</feature>
<dbReference type="InterPro" id="IPR039336">
    <property type="entry name" value="Midnolin"/>
</dbReference>
<feature type="region of interest" description="Disordered" evidence="3">
    <location>
        <begin position="739"/>
        <end position="766"/>
    </location>
</feature>